<feature type="transmembrane region" description="Helical" evidence="6">
    <location>
        <begin position="345"/>
        <end position="362"/>
    </location>
</feature>
<accession>A0ABP6NV40</accession>
<dbReference type="PANTHER" id="PTHR23514">
    <property type="entry name" value="BYPASS OF STOP CODON PROTEIN 6"/>
    <property type="match status" value="1"/>
</dbReference>
<evidence type="ECO:0000256" key="2">
    <source>
        <dbReference type="ARBA" id="ARBA00022692"/>
    </source>
</evidence>
<keyword evidence="2 6" id="KW-0812">Transmembrane</keyword>
<dbReference type="RefSeq" id="WP_344864549.1">
    <property type="nucleotide sequence ID" value="NZ_BAAAUT010000056.1"/>
</dbReference>
<dbReference type="InterPro" id="IPR051788">
    <property type="entry name" value="MFS_Transporter"/>
</dbReference>
<feature type="transmembrane region" description="Helical" evidence="6">
    <location>
        <begin position="220"/>
        <end position="241"/>
    </location>
</feature>
<dbReference type="Pfam" id="PF07690">
    <property type="entry name" value="MFS_1"/>
    <property type="match status" value="1"/>
</dbReference>
<feature type="transmembrane region" description="Helical" evidence="6">
    <location>
        <begin position="45"/>
        <end position="68"/>
    </location>
</feature>
<dbReference type="InterPro" id="IPR036259">
    <property type="entry name" value="MFS_trans_sf"/>
</dbReference>
<feature type="transmembrane region" description="Helical" evidence="6">
    <location>
        <begin position="169"/>
        <end position="192"/>
    </location>
</feature>
<feature type="region of interest" description="Disordered" evidence="5">
    <location>
        <begin position="399"/>
        <end position="420"/>
    </location>
</feature>
<organism evidence="8 9">
    <name type="scientific">Planomonospora alba</name>
    <dbReference type="NCBI Taxonomy" id="161354"/>
    <lineage>
        <taxon>Bacteria</taxon>
        <taxon>Bacillati</taxon>
        <taxon>Actinomycetota</taxon>
        <taxon>Actinomycetes</taxon>
        <taxon>Streptosporangiales</taxon>
        <taxon>Streptosporangiaceae</taxon>
        <taxon>Planomonospora</taxon>
    </lineage>
</organism>
<evidence type="ECO:0000259" key="7">
    <source>
        <dbReference type="PROSITE" id="PS50850"/>
    </source>
</evidence>
<gene>
    <name evidence="8" type="ORF">GCM10010466_55490</name>
</gene>
<feature type="transmembrane region" description="Helical" evidence="6">
    <location>
        <begin position="374"/>
        <end position="393"/>
    </location>
</feature>
<dbReference type="Gene3D" id="1.20.1250.20">
    <property type="entry name" value="MFS general substrate transporter like domains"/>
    <property type="match status" value="2"/>
</dbReference>
<dbReference type="InterPro" id="IPR020846">
    <property type="entry name" value="MFS_dom"/>
</dbReference>
<evidence type="ECO:0000256" key="1">
    <source>
        <dbReference type="ARBA" id="ARBA00004651"/>
    </source>
</evidence>
<keyword evidence="9" id="KW-1185">Reference proteome</keyword>
<dbReference type="InterPro" id="IPR011701">
    <property type="entry name" value="MFS"/>
</dbReference>
<keyword evidence="3 6" id="KW-1133">Transmembrane helix</keyword>
<dbReference type="SUPFAM" id="SSF103473">
    <property type="entry name" value="MFS general substrate transporter"/>
    <property type="match status" value="1"/>
</dbReference>
<comment type="caution">
    <text evidence="8">The sequence shown here is derived from an EMBL/GenBank/DDBJ whole genome shotgun (WGS) entry which is preliminary data.</text>
</comment>
<evidence type="ECO:0000256" key="5">
    <source>
        <dbReference type="SAM" id="MobiDB-lite"/>
    </source>
</evidence>
<evidence type="ECO:0000256" key="6">
    <source>
        <dbReference type="SAM" id="Phobius"/>
    </source>
</evidence>
<feature type="transmembrane region" description="Helical" evidence="6">
    <location>
        <begin position="16"/>
        <end position="39"/>
    </location>
</feature>
<evidence type="ECO:0000256" key="4">
    <source>
        <dbReference type="ARBA" id="ARBA00023136"/>
    </source>
</evidence>
<evidence type="ECO:0000313" key="9">
    <source>
        <dbReference type="Proteomes" id="UP001500320"/>
    </source>
</evidence>
<dbReference type="PANTHER" id="PTHR23514:SF13">
    <property type="entry name" value="INNER MEMBRANE PROTEIN YBJJ"/>
    <property type="match status" value="1"/>
</dbReference>
<dbReference type="EMBL" id="BAAAUT010000056">
    <property type="protein sequence ID" value="GAA3157591.1"/>
    <property type="molecule type" value="Genomic_DNA"/>
</dbReference>
<comment type="subcellular location">
    <subcellularLocation>
        <location evidence="1">Cell membrane</location>
        <topology evidence="1">Multi-pass membrane protein</topology>
    </subcellularLocation>
</comment>
<feature type="transmembrane region" description="Helical" evidence="6">
    <location>
        <begin position="141"/>
        <end position="163"/>
    </location>
</feature>
<dbReference type="PROSITE" id="PS50850">
    <property type="entry name" value="MFS"/>
    <property type="match status" value="1"/>
</dbReference>
<feature type="transmembrane region" description="Helical" evidence="6">
    <location>
        <begin position="309"/>
        <end position="333"/>
    </location>
</feature>
<feature type="compositionally biased region" description="Basic and acidic residues" evidence="5">
    <location>
        <begin position="406"/>
        <end position="420"/>
    </location>
</feature>
<feature type="domain" description="Major facilitator superfamily (MFS) profile" evidence="7">
    <location>
        <begin position="1"/>
        <end position="397"/>
    </location>
</feature>
<evidence type="ECO:0000256" key="3">
    <source>
        <dbReference type="ARBA" id="ARBA00022989"/>
    </source>
</evidence>
<name>A0ABP6NV40_9ACTN</name>
<keyword evidence="4 6" id="KW-0472">Membrane</keyword>
<sequence length="420" mass="41804">MATITPVRLTRDRATWLIYLQLGAFATYLYGLSAALPLLRLDLGISQAVAGLHGTAMAAGAVLTGLALPWLTRRVGRRAVTWTGLAGMNAGVLLVMAGSALAALPVTLLGYAVASGMASITLYSGMAALSDHHGPAGPAAISEANALCVAVGVAVPFAVSVAAQSALGWRTALLLTPAVTVVLALTMGRVWIPEDGRSPGGAAGADGTAPAEGGRFGGRFYLAGGVLFCCVALEFCFNLWAAKLVSDQTGLSAEVAATALTAFTAGMAAGRWGGARLALRVRPGALLVAALAVTGAGWALLWASGNPVVSYLGLLVSGLGVALHFPLALSRVLAASGGRPDRASATASVFSGVAIGAGPFLLGALADGFGTRQAFLLVPTLIGLAVGGVLAAAPRSGVRTGAAAGGRRDPETADGTADGR</sequence>
<feature type="transmembrane region" description="Helical" evidence="6">
    <location>
        <begin position="284"/>
        <end position="303"/>
    </location>
</feature>
<evidence type="ECO:0000313" key="8">
    <source>
        <dbReference type="EMBL" id="GAA3157591.1"/>
    </source>
</evidence>
<reference evidence="9" key="1">
    <citation type="journal article" date="2019" name="Int. J. Syst. Evol. Microbiol.">
        <title>The Global Catalogue of Microorganisms (GCM) 10K type strain sequencing project: providing services to taxonomists for standard genome sequencing and annotation.</title>
        <authorList>
            <consortium name="The Broad Institute Genomics Platform"/>
            <consortium name="The Broad Institute Genome Sequencing Center for Infectious Disease"/>
            <person name="Wu L."/>
            <person name="Ma J."/>
        </authorList>
    </citation>
    <scope>NUCLEOTIDE SEQUENCE [LARGE SCALE GENOMIC DNA]</scope>
    <source>
        <strain evidence="9">JCM 9373</strain>
    </source>
</reference>
<dbReference type="Proteomes" id="UP001500320">
    <property type="component" value="Unassembled WGS sequence"/>
</dbReference>
<proteinExistence type="predicted"/>
<protein>
    <submittedName>
        <fullName evidence="8">MFS transporter</fullName>
    </submittedName>
</protein>